<comment type="caution">
    <text evidence="2">The sequence shown here is derived from an EMBL/GenBank/DDBJ whole genome shotgun (WGS) entry which is preliminary data.</text>
</comment>
<evidence type="ECO:0000313" key="2">
    <source>
        <dbReference type="EMBL" id="MEQ6291857.1"/>
    </source>
</evidence>
<protein>
    <submittedName>
        <fullName evidence="2">Uncharacterized protein</fullName>
    </submittedName>
</protein>
<sequence>MNKKLITASLMGCLFATLANADAGNGYALTSNEVRHNTNAYAGVNIALGNKLVPTLVLGVFDTRVKQNGNTEGANLAVHINVLGGVSLSKLKLSYLNGKNDLQGEIGGGYDLGKQAPFASLGINAPFGAIGVDGFSLHELAPSLTIHSQEEFNTPSTSCQNVGLGQGQFFDSTCSNAPG</sequence>
<gene>
    <name evidence="2" type="ORF">ABNW52_14660</name>
</gene>
<dbReference type="EMBL" id="JBEFLD010000007">
    <property type="protein sequence ID" value="MEQ6291857.1"/>
    <property type="molecule type" value="Genomic_DNA"/>
</dbReference>
<keyword evidence="3" id="KW-1185">Reference proteome</keyword>
<name>A0ABV1M6K8_9NEIS</name>
<proteinExistence type="predicted"/>
<feature type="signal peptide" evidence="1">
    <location>
        <begin position="1"/>
        <end position="21"/>
    </location>
</feature>
<keyword evidence="1" id="KW-0732">Signal</keyword>
<dbReference type="Proteomes" id="UP001433638">
    <property type="component" value="Unassembled WGS sequence"/>
</dbReference>
<evidence type="ECO:0000256" key="1">
    <source>
        <dbReference type="SAM" id="SignalP"/>
    </source>
</evidence>
<dbReference type="RefSeq" id="WP_349589286.1">
    <property type="nucleotide sequence ID" value="NZ_JBEFLD010000007.1"/>
</dbReference>
<accession>A0ABV1M6K8</accession>
<evidence type="ECO:0000313" key="3">
    <source>
        <dbReference type="Proteomes" id="UP001433638"/>
    </source>
</evidence>
<feature type="chain" id="PRO_5045689019" evidence="1">
    <location>
        <begin position="22"/>
        <end position="179"/>
    </location>
</feature>
<organism evidence="2 3">
    <name type="scientific">Vogesella oryzagri</name>
    <dbReference type="NCBI Taxonomy" id="3160864"/>
    <lineage>
        <taxon>Bacteria</taxon>
        <taxon>Pseudomonadati</taxon>
        <taxon>Pseudomonadota</taxon>
        <taxon>Betaproteobacteria</taxon>
        <taxon>Neisseriales</taxon>
        <taxon>Chromobacteriaceae</taxon>
        <taxon>Vogesella</taxon>
    </lineage>
</organism>
<reference evidence="2" key="1">
    <citation type="submission" date="2024-06" db="EMBL/GenBank/DDBJ databases">
        <title>Genome sequence of Vogesella sp. MAHUQ-64.</title>
        <authorList>
            <person name="Huq M.A."/>
        </authorList>
    </citation>
    <scope>NUCLEOTIDE SEQUENCE</scope>
    <source>
        <strain evidence="2">MAHUQ-64</strain>
    </source>
</reference>